<dbReference type="EMBL" id="AP014936">
    <property type="protein sequence ID" value="BAU49681.1"/>
    <property type="molecule type" value="Genomic_DNA"/>
</dbReference>
<reference evidence="1 2" key="1">
    <citation type="submission" date="2015-08" db="EMBL/GenBank/DDBJ databases">
        <title>Complete genome sequence of Sulfurifustis variabilis.</title>
        <authorList>
            <person name="Miura A."/>
            <person name="Kojima H."/>
            <person name="Fukui M."/>
        </authorList>
    </citation>
    <scope>NUCLEOTIDE SEQUENCE [LARGE SCALE GENOMIC DNA]</scope>
    <source>
        <strain evidence="2">skN76</strain>
    </source>
</reference>
<gene>
    <name evidence="1" type="ORF">SVA_3133</name>
</gene>
<dbReference type="Proteomes" id="UP000218899">
    <property type="component" value="Chromosome"/>
</dbReference>
<dbReference type="KEGG" id="sva:SVA_3133"/>
<keyword evidence="2" id="KW-1185">Reference proteome</keyword>
<protein>
    <submittedName>
        <fullName evidence="1">Uncharacterized protein</fullName>
    </submittedName>
</protein>
<evidence type="ECO:0000313" key="2">
    <source>
        <dbReference type="Proteomes" id="UP000218899"/>
    </source>
</evidence>
<accession>A0A1B4VCS5</accession>
<evidence type="ECO:0000313" key="1">
    <source>
        <dbReference type="EMBL" id="BAU49681.1"/>
    </source>
</evidence>
<proteinExistence type="predicted"/>
<name>A0A1B4VCS5_9GAMM</name>
<organism evidence="1 2">
    <name type="scientific">Sulfurifustis variabilis</name>
    <dbReference type="NCBI Taxonomy" id="1675686"/>
    <lineage>
        <taxon>Bacteria</taxon>
        <taxon>Pseudomonadati</taxon>
        <taxon>Pseudomonadota</taxon>
        <taxon>Gammaproteobacteria</taxon>
        <taxon>Acidiferrobacterales</taxon>
        <taxon>Acidiferrobacteraceae</taxon>
        <taxon>Sulfurifustis</taxon>
    </lineage>
</organism>
<dbReference type="AlphaFoldDB" id="A0A1B4VCS5"/>
<sequence>MLSFDPERLPAHLRLELLRLRHRVASFLLYGPGDLRLAEAEARALASDIKRLYDALLISNYH</sequence>